<dbReference type="InterPro" id="IPR011247">
    <property type="entry name" value="Chemotax_prot-Glu_Me-esterase"/>
</dbReference>
<sequence>MERRDIVVVAASTGGLEALKQLFGALPRDMPATVFAVMHIGAHPSILPAILQSTCDLPVRHACDGEVFAQSTIYIAPPDRHLLLFDGKTLLSNGPKENFTRPAADPLFRSAAVLHGRRVIGVVLTGDLDDGAAGLKAVRACGGYAIVQDPTDCRSPSMPINALRATTADVVAPIAELGAAIVNALEPTMNSPQPRNQTDALVAETEDRMIRTGNIELAELEAIGARSALTCPDCGGVIWRIGSGFPLRYRCHTGHAFSAVSLEDEQRRQSENAIWQAIRGKEERIFLANELLEQGKQVRNDVSDLVARIATLEDAKASVMRILQDCLADNATCGTGEAERR</sequence>
<evidence type="ECO:0000313" key="7">
    <source>
        <dbReference type="Proteomes" id="UP000054903"/>
    </source>
</evidence>
<dbReference type="Pfam" id="PF01339">
    <property type="entry name" value="CheB_methylest"/>
    <property type="match status" value="1"/>
</dbReference>
<dbReference type="Proteomes" id="UP000054903">
    <property type="component" value="Unassembled WGS sequence"/>
</dbReference>
<dbReference type="STRING" id="1777138.AWB77_04455"/>
<reference evidence="6" key="1">
    <citation type="submission" date="2016-01" db="EMBL/GenBank/DDBJ databases">
        <authorList>
            <person name="Peeters C."/>
        </authorList>
    </citation>
    <scope>NUCLEOTIDE SEQUENCE</scope>
    <source>
        <strain evidence="6">LMG 29320</strain>
    </source>
</reference>
<evidence type="ECO:0000259" key="5">
    <source>
        <dbReference type="PROSITE" id="PS50122"/>
    </source>
</evidence>
<evidence type="ECO:0000256" key="4">
    <source>
        <dbReference type="PROSITE-ProRule" id="PRU00050"/>
    </source>
</evidence>
<dbReference type="PROSITE" id="PS50122">
    <property type="entry name" value="CHEB"/>
    <property type="match status" value="1"/>
</dbReference>
<keyword evidence="7" id="KW-1185">Reference proteome</keyword>
<comment type="catalytic activity">
    <reaction evidence="3">
        <text>[protein]-L-glutamate 5-O-methyl ester + H2O = L-glutamyl-[protein] + methanol + H(+)</text>
        <dbReference type="Rhea" id="RHEA:23236"/>
        <dbReference type="Rhea" id="RHEA-COMP:10208"/>
        <dbReference type="Rhea" id="RHEA-COMP:10311"/>
        <dbReference type="ChEBI" id="CHEBI:15377"/>
        <dbReference type="ChEBI" id="CHEBI:15378"/>
        <dbReference type="ChEBI" id="CHEBI:17790"/>
        <dbReference type="ChEBI" id="CHEBI:29973"/>
        <dbReference type="ChEBI" id="CHEBI:82795"/>
        <dbReference type="EC" id="3.1.1.61"/>
    </reaction>
</comment>
<organism evidence="6 7">
    <name type="scientific">Caballeronia fortuita</name>
    <dbReference type="NCBI Taxonomy" id="1777138"/>
    <lineage>
        <taxon>Bacteria</taxon>
        <taxon>Pseudomonadati</taxon>
        <taxon>Pseudomonadota</taxon>
        <taxon>Betaproteobacteria</taxon>
        <taxon>Burkholderiales</taxon>
        <taxon>Burkholderiaceae</taxon>
        <taxon>Caballeronia</taxon>
    </lineage>
</organism>
<feature type="active site" evidence="4">
    <location>
        <position position="130"/>
    </location>
</feature>
<dbReference type="AlphaFoldDB" id="A0A158CRD4"/>
<feature type="domain" description="CheB-type methylesterase" evidence="5">
    <location>
        <begin position="1"/>
        <end position="188"/>
    </location>
</feature>
<dbReference type="PIRSF" id="PIRSF036461">
    <property type="entry name" value="Chmtx_methlestr"/>
    <property type="match status" value="1"/>
</dbReference>
<dbReference type="CDD" id="cd16433">
    <property type="entry name" value="CheB"/>
    <property type="match status" value="1"/>
</dbReference>
<dbReference type="EMBL" id="FCNX02000011">
    <property type="protein sequence ID" value="SAK84859.1"/>
    <property type="molecule type" value="Genomic_DNA"/>
</dbReference>
<dbReference type="InterPro" id="IPR035909">
    <property type="entry name" value="CheB_C"/>
</dbReference>
<evidence type="ECO:0000256" key="1">
    <source>
        <dbReference type="ARBA" id="ARBA00022801"/>
    </source>
</evidence>
<evidence type="ECO:0000313" key="6">
    <source>
        <dbReference type="EMBL" id="SAK84859.1"/>
    </source>
</evidence>
<dbReference type="GO" id="GO:0008984">
    <property type="term" value="F:protein-glutamate methylesterase activity"/>
    <property type="evidence" value="ECO:0007669"/>
    <property type="project" value="UniProtKB-EC"/>
</dbReference>
<keyword evidence="4" id="KW-0145">Chemotaxis</keyword>
<feature type="active site" evidence="4">
    <location>
        <position position="12"/>
    </location>
</feature>
<feature type="active site" evidence="4">
    <location>
        <position position="39"/>
    </location>
</feature>
<evidence type="ECO:0000256" key="2">
    <source>
        <dbReference type="ARBA" id="ARBA00039140"/>
    </source>
</evidence>
<accession>A0A158CRD4</accession>
<dbReference type="GO" id="GO:0000156">
    <property type="term" value="F:phosphorelay response regulator activity"/>
    <property type="evidence" value="ECO:0007669"/>
    <property type="project" value="InterPro"/>
</dbReference>
<evidence type="ECO:0000256" key="3">
    <source>
        <dbReference type="ARBA" id="ARBA00048267"/>
    </source>
</evidence>
<dbReference type="RefSeq" id="WP_061136551.1">
    <property type="nucleotide sequence ID" value="NZ_FCNX02000011.1"/>
</dbReference>
<dbReference type="PANTHER" id="PTHR42872">
    <property type="entry name" value="PROTEIN-GLUTAMATE METHYLESTERASE/PROTEIN-GLUTAMINE GLUTAMINASE"/>
    <property type="match status" value="1"/>
</dbReference>
<dbReference type="SUPFAM" id="SSF52738">
    <property type="entry name" value="Methylesterase CheB, C-terminal domain"/>
    <property type="match status" value="1"/>
</dbReference>
<dbReference type="InterPro" id="IPR000673">
    <property type="entry name" value="Sig_transdc_resp-reg_Me-estase"/>
</dbReference>
<dbReference type="GO" id="GO:0006935">
    <property type="term" value="P:chemotaxis"/>
    <property type="evidence" value="ECO:0007669"/>
    <property type="project" value="UniProtKB-UniRule"/>
</dbReference>
<protein>
    <recommendedName>
        <fullName evidence="2">protein-glutamate methylesterase</fullName>
        <ecNumber evidence="2">3.1.1.61</ecNumber>
    </recommendedName>
</protein>
<dbReference type="EC" id="3.1.1.61" evidence="2"/>
<dbReference type="OrthoDB" id="9791760at2"/>
<dbReference type="GO" id="GO:0005737">
    <property type="term" value="C:cytoplasm"/>
    <property type="evidence" value="ECO:0007669"/>
    <property type="project" value="InterPro"/>
</dbReference>
<dbReference type="Gene3D" id="3.40.50.180">
    <property type="entry name" value="Methylesterase CheB, C-terminal domain"/>
    <property type="match status" value="1"/>
</dbReference>
<comment type="caution">
    <text evidence="6">The sequence shown here is derived from an EMBL/GenBank/DDBJ whole genome shotgun (WGS) entry which is preliminary data.</text>
</comment>
<dbReference type="PANTHER" id="PTHR42872:SF6">
    <property type="entry name" value="PROTEIN-GLUTAMATE METHYLESTERASE_PROTEIN-GLUTAMINE GLUTAMINASE"/>
    <property type="match status" value="1"/>
</dbReference>
<proteinExistence type="predicted"/>
<keyword evidence="1 4" id="KW-0378">Hydrolase</keyword>
<gene>
    <name evidence="6" type="ORF">AWB77_04455</name>
</gene>
<name>A0A158CRD4_9BURK</name>